<organism evidence="8 9">
    <name type="scientific">Patella caerulea</name>
    <name type="common">Rayed Mediterranean limpet</name>
    <dbReference type="NCBI Taxonomy" id="87958"/>
    <lineage>
        <taxon>Eukaryota</taxon>
        <taxon>Metazoa</taxon>
        <taxon>Spiralia</taxon>
        <taxon>Lophotrochozoa</taxon>
        <taxon>Mollusca</taxon>
        <taxon>Gastropoda</taxon>
        <taxon>Patellogastropoda</taxon>
        <taxon>Patelloidea</taxon>
        <taxon>Patellidae</taxon>
        <taxon>Patella</taxon>
    </lineage>
</organism>
<comment type="caution">
    <text evidence="8">The sequence shown here is derived from an EMBL/GenBank/DDBJ whole genome shotgun (WGS) entry which is preliminary data.</text>
</comment>
<evidence type="ECO:0000256" key="6">
    <source>
        <dbReference type="ARBA" id="ARBA00023027"/>
    </source>
</evidence>
<dbReference type="PANTHER" id="PTHR46091:SF3">
    <property type="entry name" value="AMINE OXIDASE DOMAIN-CONTAINING PROTEIN"/>
    <property type="match status" value="1"/>
</dbReference>
<dbReference type="Pfam" id="PF01593">
    <property type="entry name" value="Amino_oxidase"/>
    <property type="match status" value="1"/>
</dbReference>
<dbReference type="EMBL" id="JAZGQO010000002">
    <property type="protein sequence ID" value="KAK6190808.1"/>
    <property type="molecule type" value="Genomic_DNA"/>
</dbReference>
<proteinExistence type="inferred from homology"/>
<evidence type="ECO:0000313" key="9">
    <source>
        <dbReference type="Proteomes" id="UP001347796"/>
    </source>
</evidence>
<dbReference type="GO" id="GO:0016491">
    <property type="term" value="F:oxidoreductase activity"/>
    <property type="evidence" value="ECO:0007669"/>
    <property type="project" value="InterPro"/>
</dbReference>
<evidence type="ECO:0000256" key="1">
    <source>
        <dbReference type="ARBA" id="ARBA00005855"/>
    </source>
</evidence>
<dbReference type="Proteomes" id="UP001347796">
    <property type="component" value="Unassembled WGS sequence"/>
</dbReference>
<evidence type="ECO:0000256" key="2">
    <source>
        <dbReference type="ARBA" id="ARBA00022630"/>
    </source>
</evidence>
<evidence type="ECO:0000256" key="4">
    <source>
        <dbReference type="ARBA" id="ARBA00022827"/>
    </source>
</evidence>
<dbReference type="AlphaFoldDB" id="A0AAN8K1D4"/>
<keyword evidence="5" id="KW-0521">NADP</keyword>
<dbReference type="SUPFAM" id="SSF51905">
    <property type="entry name" value="FAD/NAD(P)-binding domain"/>
    <property type="match status" value="1"/>
</dbReference>
<feature type="domain" description="Amine oxidase" evidence="7">
    <location>
        <begin position="23"/>
        <end position="521"/>
    </location>
</feature>
<gene>
    <name evidence="8" type="ORF">SNE40_002594</name>
</gene>
<accession>A0AAN8K1D4</accession>
<evidence type="ECO:0000256" key="3">
    <source>
        <dbReference type="ARBA" id="ARBA00022729"/>
    </source>
</evidence>
<evidence type="ECO:0000259" key="7">
    <source>
        <dbReference type="Pfam" id="PF01593"/>
    </source>
</evidence>
<dbReference type="InterPro" id="IPR002937">
    <property type="entry name" value="Amino_oxidase"/>
</dbReference>
<evidence type="ECO:0000256" key="5">
    <source>
        <dbReference type="ARBA" id="ARBA00022857"/>
    </source>
</evidence>
<comment type="similarity">
    <text evidence="1">Belongs to the carotenoid/retinoid oxidoreductase family. CrtISO subfamily.</text>
</comment>
<keyword evidence="6" id="KW-0520">NAD</keyword>
<keyword evidence="9" id="KW-1185">Reference proteome</keyword>
<dbReference type="InterPro" id="IPR036188">
    <property type="entry name" value="FAD/NAD-bd_sf"/>
</dbReference>
<dbReference type="Gene3D" id="3.50.50.60">
    <property type="entry name" value="FAD/NAD(P)-binding domain"/>
    <property type="match status" value="2"/>
</dbReference>
<name>A0AAN8K1D4_PATCE</name>
<dbReference type="InterPro" id="IPR052206">
    <property type="entry name" value="Retinol_saturase"/>
</dbReference>
<keyword evidence="3" id="KW-0732">Signal</keyword>
<keyword evidence="4" id="KW-0274">FAD</keyword>
<dbReference type="PANTHER" id="PTHR46091">
    <property type="entry name" value="BLR7054 PROTEIN"/>
    <property type="match status" value="1"/>
</dbReference>
<reference evidence="8 9" key="1">
    <citation type="submission" date="2024-01" db="EMBL/GenBank/DDBJ databases">
        <title>The genome of the rayed Mediterranean limpet Patella caerulea (Linnaeus, 1758).</title>
        <authorList>
            <person name="Anh-Thu Weber A."/>
            <person name="Halstead-Nussloch G."/>
        </authorList>
    </citation>
    <scope>NUCLEOTIDE SEQUENCE [LARGE SCALE GENOMIC DNA]</scope>
    <source>
        <strain evidence="8">AATW-2023a</strain>
        <tissue evidence="8">Whole specimen</tissue>
    </source>
</reference>
<protein>
    <recommendedName>
        <fullName evidence="7">Amine oxidase domain-containing protein</fullName>
    </recommendedName>
</protein>
<evidence type="ECO:0000313" key="8">
    <source>
        <dbReference type="EMBL" id="KAK6190808.1"/>
    </source>
</evidence>
<sequence length="561" mass="62890">MFKGFTPAKVPDNLDAIVIGSGMGGMTAAALLSQAGKKVLVLEQHDQAGGCCHTYYSKKGFEFDTGIHYVGDMGERDVSRFLCNQLTDGQVEWIAMDEAYDTVALGEADKARRYRMVRGREEYIRELKKNFPKDHEAIDKYMNLIHVARTGLKGMMMMKIIPKWLSKILAATGIVDLLTNYFKYSRKTVTEVLNELTDNQELKATLSYIWGDYGVIPKEASFSFHAGLVNHYLQGSYYPRGGPSEIAFHIVPVIERSGGRILVQAPVSKILTNEKGRAVGVTVKRTTGDVDIKAKYIISNAGANNTFKYLLPPEVATKSSLYPLIDKIGPSASFITVFLGLDGTDEEMGLTSGNIWYYRDSDIDGAMSKFYNLDVDDVGVEDLPLLYISSPSAKDPSFPHRFPGKSVLLVITLAKYEWFEQWKDERIKHRGDDYNAIKDRIGERIIQQCIGLYPKMENKVSLIKVGTPVTNNYYLGTTKGEMYGLNHNQTRFLPEIALEFRPKTDIPGLYLTGQDVSTCGFVSVMYAGLFCASSILNRNLMNDMMKLRKDVIKEAKKKKVE</sequence>
<keyword evidence="2" id="KW-0285">Flavoprotein</keyword>